<protein>
    <submittedName>
        <fullName evidence="1">Uncharacterized protein</fullName>
    </submittedName>
</protein>
<gene>
    <name evidence="1" type="ORF">DIT97_04425</name>
</gene>
<dbReference type="RefSeq" id="WP_154934095.1">
    <property type="nucleotide sequence ID" value="NZ_CAXBMG010000086.1"/>
</dbReference>
<name>A0A3D3R154_9PLAN</name>
<dbReference type="Proteomes" id="UP000263642">
    <property type="component" value="Unassembled WGS sequence"/>
</dbReference>
<evidence type="ECO:0000313" key="2">
    <source>
        <dbReference type="Proteomes" id="UP000263642"/>
    </source>
</evidence>
<sequence>MRRLSLLILSVLILCLLIFLMTTGVPQSSFRKALNQTYEIVLAPEANATIPEVTHTEWRRTAEWTIQTDQTWKEYRAWLLKQIGGTYRILSEAKHQIKLRKTFHSEIHDIKLSADEAEGKIHVIYSVSLW</sequence>
<evidence type="ECO:0000313" key="1">
    <source>
        <dbReference type="EMBL" id="HCO22326.1"/>
    </source>
</evidence>
<accession>A0A3D3R154</accession>
<organism evidence="1 2">
    <name type="scientific">Gimesia maris</name>
    <dbReference type="NCBI Taxonomy" id="122"/>
    <lineage>
        <taxon>Bacteria</taxon>
        <taxon>Pseudomonadati</taxon>
        <taxon>Planctomycetota</taxon>
        <taxon>Planctomycetia</taxon>
        <taxon>Planctomycetales</taxon>
        <taxon>Planctomycetaceae</taxon>
        <taxon>Gimesia</taxon>
    </lineage>
</organism>
<reference evidence="1 2" key="1">
    <citation type="journal article" date="2018" name="Nat. Biotechnol.">
        <title>A standardized bacterial taxonomy based on genome phylogeny substantially revises the tree of life.</title>
        <authorList>
            <person name="Parks D.H."/>
            <person name="Chuvochina M."/>
            <person name="Waite D.W."/>
            <person name="Rinke C."/>
            <person name="Skarshewski A."/>
            <person name="Chaumeil P.A."/>
            <person name="Hugenholtz P."/>
        </authorList>
    </citation>
    <scope>NUCLEOTIDE SEQUENCE [LARGE SCALE GENOMIC DNA]</scope>
    <source>
        <strain evidence="1">UBA9375</strain>
    </source>
</reference>
<dbReference type="AlphaFoldDB" id="A0A3D3R154"/>
<dbReference type="EMBL" id="DQAY01000027">
    <property type="protein sequence ID" value="HCO22326.1"/>
    <property type="molecule type" value="Genomic_DNA"/>
</dbReference>
<proteinExistence type="predicted"/>
<comment type="caution">
    <text evidence="1">The sequence shown here is derived from an EMBL/GenBank/DDBJ whole genome shotgun (WGS) entry which is preliminary data.</text>
</comment>